<evidence type="ECO:0000313" key="4">
    <source>
        <dbReference type="Proteomes" id="UP000014127"/>
    </source>
</evidence>
<dbReference type="PANTHER" id="PTHR30185:SF18">
    <property type="entry name" value="TRANSCRIPTIONAL REGULATOR MTLR"/>
    <property type="match status" value="1"/>
</dbReference>
<accession>S1NBM9</accession>
<proteinExistence type="predicted"/>
<dbReference type="HOGENOM" id="CLU_830899_0_0_9"/>
<dbReference type="PANTHER" id="PTHR30185">
    <property type="entry name" value="CRYPTIC BETA-GLUCOSIDE BGL OPERON ANTITERMINATOR"/>
    <property type="match status" value="1"/>
</dbReference>
<dbReference type="Proteomes" id="UP000014127">
    <property type="component" value="Unassembled WGS sequence"/>
</dbReference>
<dbReference type="OrthoDB" id="6491624at2"/>
<dbReference type="PATRIC" id="fig|1139219.3.peg.2105"/>
<comment type="caution">
    <text evidence="3">The sequence shown here is derived from an EMBL/GenBank/DDBJ whole genome shotgun (WGS) entry which is preliminary data.</text>
</comment>
<keyword evidence="2" id="KW-0804">Transcription</keyword>
<dbReference type="STRING" id="44009.RV01_GL000448"/>
<gene>
    <name evidence="3" type="ORF">OMK_02158</name>
</gene>
<keyword evidence="1" id="KW-0805">Transcription regulation</keyword>
<dbReference type="InterPro" id="IPR050661">
    <property type="entry name" value="BglG_antiterminators"/>
</dbReference>
<name>S1NBM9_9ENTE</name>
<evidence type="ECO:0000313" key="3">
    <source>
        <dbReference type="EMBL" id="EOT39821.1"/>
    </source>
</evidence>
<evidence type="ECO:0000256" key="1">
    <source>
        <dbReference type="ARBA" id="ARBA00023015"/>
    </source>
</evidence>
<dbReference type="EMBL" id="AHYR01000010">
    <property type="protein sequence ID" value="EOT39821.1"/>
    <property type="molecule type" value="Genomic_DNA"/>
</dbReference>
<keyword evidence="4" id="KW-1185">Reference proteome</keyword>
<evidence type="ECO:0008006" key="5">
    <source>
        <dbReference type="Google" id="ProtNLM"/>
    </source>
</evidence>
<reference evidence="3 4" key="1">
    <citation type="submission" date="2013-03" db="EMBL/GenBank/DDBJ databases">
        <title>The Genome Sequence of Enterococcus dispar ATCC_51266 (Illumina only assembly).</title>
        <authorList>
            <consortium name="The Broad Institute Genomics Platform"/>
            <consortium name="The Broad Institute Genome Sequencing Center for Infectious Disease"/>
            <person name="Earl A."/>
            <person name="Russ C."/>
            <person name="Gilmore M."/>
            <person name="Surin D."/>
            <person name="Walker B."/>
            <person name="Young S."/>
            <person name="Zeng Q."/>
            <person name="Gargeya S."/>
            <person name="Fitzgerald M."/>
            <person name="Haas B."/>
            <person name="Abouelleil A."/>
            <person name="Allen A.W."/>
            <person name="Alvarado L."/>
            <person name="Arachchi H.M."/>
            <person name="Berlin A.M."/>
            <person name="Chapman S.B."/>
            <person name="Gainer-Dewar J."/>
            <person name="Goldberg J."/>
            <person name="Griggs A."/>
            <person name="Gujja S."/>
            <person name="Hansen M."/>
            <person name="Howarth C."/>
            <person name="Imamovic A."/>
            <person name="Ireland A."/>
            <person name="Larimer J."/>
            <person name="McCowan C."/>
            <person name="Murphy C."/>
            <person name="Pearson M."/>
            <person name="Poon T.W."/>
            <person name="Priest M."/>
            <person name="Roberts A."/>
            <person name="Saif S."/>
            <person name="Shea T."/>
            <person name="Sisk P."/>
            <person name="Sykes S."/>
            <person name="Wortman J."/>
            <person name="Nusbaum C."/>
            <person name="Birren B."/>
        </authorList>
    </citation>
    <scope>NUCLEOTIDE SEQUENCE [LARGE SCALE GENOMIC DNA]</scope>
    <source>
        <strain evidence="3 4">ATCC 51266</strain>
    </source>
</reference>
<sequence>MQRLLFEETKFLWQTNTCDTLEDLLANNNIQLNYTSTKFLYLYYLLAKKRVKNDKSEIKKTFQSPLPVKVWSVFSSEAENFYFSCLLASLDNQGTSLYKKDDHLTNLSSRLISYIEERILTHFYSRMVLQYEISHYLYKCILRNQLSYDFYDNKLDDVKNEFPFLYQLVEYFYVHELAEEFYLGTYQLATLTLIFREHVLKNKVAGRNRKKIVVVTNSAQEKSDFFSQQLSYHFDTEIIATINLHELYRLKHLQFDHLLTFSNRIATILNEEGYPNIKVNYYFHDEDLAYLSKRNFSSNYNRKLIADQFIDALKQTDSAHWSDFLKDQYPNFFV</sequence>
<dbReference type="RefSeq" id="WP_016173296.1">
    <property type="nucleotide sequence ID" value="NZ_ASWK01000001.1"/>
</dbReference>
<protein>
    <recommendedName>
        <fullName evidence="5">Mga helix-turn-helix domain-containing protein</fullName>
    </recommendedName>
</protein>
<organism evidence="3 4">
    <name type="scientific">Enterococcus dispar ATCC 51266</name>
    <dbReference type="NCBI Taxonomy" id="1139219"/>
    <lineage>
        <taxon>Bacteria</taxon>
        <taxon>Bacillati</taxon>
        <taxon>Bacillota</taxon>
        <taxon>Bacilli</taxon>
        <taxon>Lactobacillales</taxon>
        <taxon>Enterococcaceae</taxon>
        <taxon>Enterococcus</taxon>
    </lineage>
</organism>
<evidence type="ECO:0000256" key="2">
    <source>
        <dbReference type="ARBA" id="ARBA00023163"/>
    </source>
</evidence>
<dbReference type="eggNOG" id="ENOG5030KHQ">
    <property type="taxonomic scope" value="Bacteria"/>
</dbReference>
<dbReference type="AlphaFoldDB" id="S1NBM9"/>